<feature type="compositionally biased region" description="Polar residues" evidence="1">
    <location>
        <begin position="570"/>
        <end position="582"/>
    </location>
</feature>
<evidence type="ECO:0000313" key="3">
    <source>
        <dbReference type="EMBL" id="AGB16529.1"/>
    </source>
</evidence>
<dbReference type="KEGG" id="hru:Halru_1931"/>
<evidence type="ECO:0000256" key="2">
    <source>
        <dbReference type="SAM" id="Phobius"/>
    </source>
</evidence>
<feature type="region of interest" description="Disordered" evidence="1">
    <location>
        <begin position="1"/>
        <end position="24"/>
    </location>
</feature>
<gene>
    <name evidence="3" type="ordered locus">Halru_1931</name>
</gene>
<keyword evidence="4" id="KW-1185">Reference proteome</keyword>
<dbReference type="AlphaFoldDB" id="L0ICP0"/>
<dbReference type="InterPro" id="IPR055713">
    <property type="entry name" value="DUF7289"/>
</dbReference>
<feature type="region of interest" description="Disordered" evidence="1">
    <location>
        <begin position="909"/>
        <end position="956"/>
    </location>
</feature>
<dbReference type="Pfam" id="PF23960">
    <property type="entry name" value="DUF7289"/>
    <property type="match status" value="1"/>
</dbReference>
<proteinExistence type="predicted"/>
<protein>
    <recommendedName>
        <fullName evidence="5">Archaeal flagellin-like protein</fullName>
    </recommendedName>
</protein>
<feature type="compositionally biased region" description="Polar residues" evidence="1">
    <location>
        <begin position="549"/>
        <end position="558"/>
    </location>
</feature>
<accession>L0ICP0</accession>
<dbReference type="HOGENOM" id="CLU_308522_0_0_2"/>
<reference evidence="3" key="1">
    <citation type="submission" date="2011-09" db="EMBL/GenBank/DDBJ databases">
        <title>Complete sequence of Halovivax ruber XH-70.</title>
        <authorList>
            <consortium name="US DOE Joint Genome Institute"/>
            <person name="Lucas S."/>
            <person name="Han J."/>
            <person name="Lapidus A."/>
            <person name="Cheng J.-F."/>
            <person name="Goodwin L."/>
            <person name="Pitluck S."/>
            <person name="Peters L."/>
            <person name="Mikhailova N."/>
            <person name="Davenport K."/>
            <person name="Detter J.C."/>
            <person name="Han C."/>
            <person name="Tapia R."/>
            <person name="Land M."/>
            <person name="Hauser L."/>
            <person name="Kyrpides N."/>
            <person name="Ivanova N."/>
            <person name="Pagani I."/>
            <person name="Sproer C."/>
            <person name="Anderson I."/>
            <person name="Woyke T."/>
        </authorList>
    </citation>
    <scope>NUCLEOTIDE SEQUENCE</scope>
    <source>
        <strain evidence="3">XH-70</strain>
    </source>
</reference>
<keyword evidence="2" id="KW-1133">Transmembrane helix</keyword>
<keyword evidence="2" id="KW-0812">Transmembrane</keyword>
<feature type="compositionally biased region" description="Low complexity" evidence="1">
    <location>
        <begin position="939"/>
        <end position="948"/>
    </location>
</feature>
<evidence type="ECO:0000313" key="4">
    <source>
        <dbReference type="Proteomes" id="UP000010846"/>
    </source>
</evidence>
<dbReference type="eggNOG" id="arCOG02079">
    <property type="taxonomic scope" value="Archaea"/>
</dbReference>
<organism evidence="3 4">
    <name type="scientific">Halovivax ruber (strain DSM 18193 / JCM 13892 / XH-70)</name>
    <dbReference type="NCBI Taxonomy" id="797302"/>
    <lineage>
        <taxon>Archaea</taxon>
        <taxon>Methanobacteriati</taxon>
        <taxon>Methanobacteriota</taxon>
        <taxon>Stenosarchaea group</taxon>
        <taxon>Halobacteria</taxon>
        <taxon>Halobacteriales</taxon>
        <taxon>Natrialbaceae</taxon>
        <taxon>Halovivax</taxon>
    </lineage>
</organism>
<evidence type="ECO:0000256" key="1">
    <source>
        <dbReference type="SAM" id="MobiDB-lite"/>
    </source>
</evidence>
<evidence type="ECO:0008006" key="5">
    <source>
        <dbReference type="Google" id="ProtNLM"/>
    </source>
</evidence>
<dbReference type="EMBL" id="CP003050">
    <property type="protein sequence ID" value="AGB16529.1"/>
    <property type="molecule type" value="Genomic_DNA"/>
</dbReference>
<feature type="transmembrane region" description="Helical" evidence="2">
    <location>
        <begin position="31"/>
        <end position="56"/>
    </location>
</feature>
<name>L0ICP0_HALRX</name>
<dbReference type="eggNOG" id="arCOG02911">
    <property type="taxonomic scope" value="Archaea"/>
</dbReference>
<feature type="compositionally biased region" description="Low complexity" evidence="1">
    <location>
        <begin position="921"/>
        <end position="931"/>
    </location>
</feature>
<sequence>MGFGEDTQEQGGRGITETDPTSNCERSVSPIVGIILLFGLVFIGAAAVATAGIVLMDDIQSTSVAERTEQCTMETNHRIATVIANGGVEELPCDGGQYVDDGTVHLVWHNGSAGQDMLTTFSHSTATIDELGALEYNIEGESYAYQAGGIWKGTGDSINPITGPSFSYQSAANSNTNSAALEINPIVVDGQQSGTTPKQLSRGMNSSDAFADALRAGERNGYTHLTLLVESKYHAGWKSHFDSKMNGSNVAIKSGGALNIDGVNEDQTVAVEISNAIDPEPRFEVVADNGLVGATAAQTDVYAPQAGGGGAGAGGNKLRISAAIENTGVQTGSTTATLKIPGTGITDDVDITNIKPGETETVEFAVNYGNVVSSNMEPGNVYEYNITTEDDYLNKHGSFLYATQEDADLAVENPRVDGKDASSESSPVLANEQNVTLSVDVHNIGGSSVTDAELALSMVVDEAGESDPYNLAGKSYEVDRKYGENATVTWELNRSSLLEAEHEFTVSAVNNASSTTGYFVVENGVDIGDTELRLDPGTQVNATVAGTEMSSASRSYSGEHTVGHPITDRSAGSFTTDENGMSYSFDAPGPDSESDELQMSDDGGWVAPDGTKPDVSVEWNWGWDYSWTWDTDELVWDEDAGYELTWEQGGNWGWTGPTGDDVVIAGKEGETVGEPTGTLPRYDIQWLPGSATLITQPVDENNDPIEEPSPIDGVDWHGTNLNVEKDATRPIYEHSFQTNERVSFQMEASSHMHGGGGFCGPYATETSYEFVDGSVYANEYCAGSGSVNGGDLVNLNADTNTESTNVRVLQDGDQLPDIESGSEWQRDVDELLERDGIDATVRPDGTLDLKENEFIFAFELTHHPEQYNTAPNVPQDISQEDYWNLAHSNDGDPNFNDMIVHVEINPPDVPADFELDGDFHSGSGTTSIGPGSSNGTGGSSSDTDSVDVGSDEIIIG</sequence>
<feature type="region of interest" description="Disordered" evidence="1">
    <location>
        <begin position="549"/>
        <end position="599"/>
    </location>
</feature>
<keyword evidence="2" id="KW-0472">Membrane</keyword>
<dbReference type="Proteomes" id="UP000010846">
    <property type="component" value="Chromosome"/>
</dbReference>